<dbReference type="Pfam" id="PF13358">
    <property type="entry name" value="DDE_3"/>
    <property type="match status" value="1"/>
</dbReference>
<keyword evidence="3" id="KW-1185">Reference proteome</keyword>
<feature type="domain" description="Tc1-like transposase DDE" evidence="1">
    <location>
        <begin position="45"/>
        <end position="188"/>
    </location>
</feature>
<dbReference type="Proteomes" id="UP000541352">
    <property type="component" value="Unassembled WGS sequence"/>
</dbReference>
<protein>
    <submittedName>
        <fullName evidence="2">Transposase</fullName>
    </submittedName>
</protein>
<dbReference type="EMBL" id="JACIBY010000001">
    <property type="protein sequence ID" value="MBB3836747.1"/>
    <property type="molecule type" value="Genomic_DNA"/>
</dbReference>
<reference evidence="2 3" key="1">
    <citation type="submission" date="2020-08" db="EMBL/GenBank/DDBJ databases">
        <title>Genomic Encyclopedia of Type Strains, Phase IV (KMG-IV): sequencing the most valuable type-strain genomes for metagenomic binning, comparative biology and taxonomic classification.</title>
        <authorList>
            <person name="Goeker M."/>
        </authorList>
    </citation>
    <scope>NUCLEOTIDE SEQUENCE [LARGE SCALE GENOMIC DNA]</scope>
    <source>
        <strain evidence="2 3">DSM 17976</strain>
    </source>
</reference>
<gene>
    <name evidence="2" type="ORF">FHS57_000729</name>
</gene>
<dbReference type="GO" id="GO:0003676">
    <property type="term" value="F:nucleic acid binding"/>
    <property type="evidence" value="ECO:0007669"/>
    <property type="project" value="InterPro"/>
</dbReference>
<evidence type="ECO:0000259" key="1">
    <source>
        <dbReference type="Pfam" id="PF13358"/>
    </source>
</evidence>
<evidence type="ECO:0000313" key="2">
    <source>
        <dbReference type="EMBL" id="MBB3836747.1"/>
    </source>
</evidence>
<sequence>MKAKEFSWRRVRKSLQSQRDEVMFAFFKQEIKLLRQEHQAGKIALWFYDEAGFNRNPNGIYAWLPKEAKACLPSQRGSVMTVAGFFQTDNTLQAYECKGSMDSDLFIAYVDDFLLQYPPKLKTVVVIDNAAFHKSAQVKKKIKRWQEQNLFFQFLPPYCSELNLIETLWHHIKHLWLKIEDYISEEALKKAITKIIHNIKIKYTITFT</sequence>
<dbReference type="InterPro" id="IPR036397">
    <property type="entry name" value="RNaseH_sf"/>
</dbReference>
<dbReference type="InterPro" id="IPR038717">
    <property type="entry name" value="Tc1-like_DDE_dom"/>
</dbReference>
<dbReference type="AlphaFoldDB" id="A0A7W6ENY1"/>
<dbReference type="InterPro" id="IPR047655">
    <property type="entry name" value="Transpos_IS630-like"/>
</dbReference>
<accession>A0A7W6ENY1</accession>
<dbReference type="NCBIfam" id="NF033545">
    <property type="entry name" value="transpos_IS630"/>
    <property type="match status" value="1"/>
</dbReference>
<organism evidence="2 3">
    <name type="scientific">Runella defluvii</name>
    <dbReference type="NCBI Taxonomy" id="370973"/>
    <lineage>
        <taxon>Bacteria</taxon>
        <taxon>Pseudomonadati</taxon>
        <taxon>Bacteroidota</taxon>
        <taxon>Cytophagia</taxon>
        <taxon>Cytophagales</taxon>
        <taxon>Spirosomataceae</taxon>
        <taxon>Runella</taxon>
    </lineage>
</organism>
<proteinExistence type="predicted"/>
<name>A0A7W6ENY1_9BACT</name>
<dbReference type="Gene3D" id="3.30.420.10">
    <property type="entry name" value="Ribonuclease H-like superfamily/Ribonuclease H"/>
    <property type="match status" value="1"/>
</dbReference>
<comment type="caution">
    <text evidence="2">The sequence shown here is derived from an EMBL/GenBank/DDBJ whole genome shotgun (WGS) entry which is preliminary data.</text>
</comment>
<evidence type="ECO:0000313" key="3">
    <source>
        <dbReference type="Proteomes" id="UP000541352"/>
    </source>
</evidence>